<dbReference type="EMBL" id="JRLZ01000009">
    <property type="protein sequence ID" value="KGO95668.1"/>
    <property type="molecule type" value="Genomic_DNA"/>
</dbReference>
<dbReference type="AlphaFoldDB" id="V6S7D7"/>
<sequence length="305" mass="35597">MKKKITIILFLFNFFTVFSQEQQILKEYSKQVITIDSLKKVIKTEKEKNRIQNDTLIKKDGQIKNLKSNLSKLDKFKEQKKNFEIQIKQKGDSISILKKEISKTNQQLLDERKICEQKSLDEKGKIKSEILTTISNTYKNKKFDELILSSNKLSVQRDLRLIGENNELKSILSDLNSYFEGKELLDKAFDSKQITNIQLELNKIKQQSELLGKLKEKLKNYESLCEGLKVCLNDIVSIDKKETVSGMDKEFKQLKLNKILTEISQYIFDYDFDFAEYPYLSNVLSQVIKVKVPNPDRDISNLLKS</sequence>
<accession>V6S7D7</accession>
<organism evidence="2 3">
    <name type="scientific">Flavobacterium enshiense DK69</name>
    <dbReference type="NCBI Taxonomy" id="1107311"/>
    <lineage>
        <taxon>Bacteria</taxon>
        <taxon>Pseudomonadati</taxon>
        <taxon>Bacteroidota</taxon>
        <taxon>Flavobacteriia</taxon>
        <taxon>Flavobacteriales</taxon>
        <taxon>Flavobacteriaceae</taxon>
        <taxon>Flavobacterium</taxon>
    </lineage>
</organism>
<dbReference type="eggNOG" id="ENOG5030YYJ">
    <property type="taxonomic scope" value="Bacteria"/>
</dbReference>
<dbReference type="RefSeq" id="WP_023573855.1">
    <property type="nucleotide sequence ID" value="NZ_AVCS01000013.1"/>
</dbReference>
<dbReference type="Proteomes" id="UP000030149">
    <property type="component" value="Unassembled WGS sequence"/>
</dbReference>
<dbReference type="OrthoDB" id="1377019at2"/>
<reference evidence="2 3" key="2">
    <citation type="journal article" date="2015" name="Stand. Genomic Sci.">
        <title>High quality draft genomic sequence of Flavobacterium enshiense DK69(T) and comparison among Flavobacterium genomes.</title>
        <authorList>
            <person name="Zeng Z."/>
            <person name="Chen C."/>
            <person name="Du H."/>
            <person name="Wang G."/>
            <person name="Li M."/>
        </authorList>
    </citation>
    <scope>NUCLEOTIDE SEQUENCE [LARGE SCALE GENOMIC DNA]</scope>
    <source>
        <strain evidence="2 3">DK69</strain>
    </source>
</reference>
<keyword evidence="1" id="KW-0732">Signal</keyword>
<protein>
    <submittedName>
        <fullName evidence="2">Uncharacterized protein</fullName>
    </submittedName>
</protein>
<evidence type="ECO:0000313" key="2">
    <source>
        <dbReference type="EMBL" id="KGO95668.1"/>
    </source>
</evidence>
<proteinExistence type="predicted"/>
<evidence type="ECO:0000313" key="3">
    <source>
        <dbReference type="Proteomes" id="UP000030149"/>
    </source>
</evidence>
<gene>
    <name evidence="2" type="ORF">Q767_10650</name>
</gene>
<name>V6S7D7_9FLAO</name>
<keyword evidence="3" id="KW-1185">Reference proteome</keyword>
<feature type="chain" id="PRO_5004752170" evidence="1">
    <location>
        <begin position="20"/>
        <end position="305"/>
    </location>
</feature>
<evidence type="ECO:0000256" key="1">
    <source>
        <dbReference type="SAM" id="SignalP"/>
    </source>
</evidence>
<feature type="signal peptide" evidence="1">
    <location>
        <begin position="1"/>
        <end position="19"/>
    </location>
</feature>
<dbReference type="PATRIC" id="fig|1107311.3.peg.1835"/>
<dbReference type="STRING" id="1107311.Q767_10650"/>
<reference evidence="3" key="1">
    <citation type="submission" date="2013-09" db="EMBL/GenBank/DDBJ databases">
        <authorList>
            <person name="Zeng Z."/>
            <person name="Chen C."/>
        </authorList>
    </citation>
    <scope>NUCLEOTIDE SEQUENCE [LARGE SCALE GENOMIC DNA]</scope>
    <source>
        <strain evidence="3">DK69</strain>
    </source>
</reference>
<comment type="caution">
    <text evidence="2">The sequence shown here is derived from an EMBL/GenBank/DDBJ whole genome shotgun (WGS) entry which is preliminary data.</text>
</comment>